<dbReference type="EMBL" id="FQUO01000014">
    <property type="protein sequence ID" value="SHF92619.1"/>
    <property type="molecule type" value="Genomic_DNA"/>
</dbReference>
<comment type="subunit">
    <text evidence="2">Homohexamer.</text>
</comment>
<dbReference type="PANTHER" id="PTHR13799:SF14">
    <property type="entry name" value="GTP CYCLOHYDROLASE 1 TYPE 2 HOMOLOG"/>
    <property type="match status" value="1"/>
</dbReference>
<keyword evidence="4 5" id="KW-0479">Metal-binding</keyword>
<dbReference type="InterPro" id="IPR002678">
    <property type="entry name" value="DUF34/NIF3"/>
</dbReference>
<dbReference type="FunFam" id="3.40.1390.30:FF:000001">
    <property type="entry name" value="GTP cyclohydrolase 1 type 2"/>
    <property type="match status" value="1"/>
</dbReference>
<dbReference type="Gene3D" id="3.40.1390.30">
    <property type="entry name" value="NIF3 (NGG1p interacting factor 3)-like"/>
    <property type="match status" value="1"/>
</dbReference>
<evidence type="ECO:0000313" key="7">
    <source>
        <dbReference type="EMBL" id="SHF92619.1"/>
    </source>
</evidence>
<reference evidence="7 8" key="1">
    <citation type="submission" date="2016-11" db="EMBL/GenBank/DDBJ databases">
        <authorList>
            <person name="Jaros S."/>
            <person name="Januszkiewicz K."/>
            <person name="Wedrychowicz H."/>
        </authorList>
    </citation>
    <scope>NUCLEOTIDE SEQUENCE [LARGE SCALE GENOMIC DNA]</scope>
    <source>
        <strain evidence="7 8">DSM 26897</strain>
    </source>
</reference>
<dbReference type="PIRSF" id="PIRSF037489">
    <property type="entry name" value="UCP037489_NIF3_YqfO"/>
    <property type="match status" value="1"/>
</dbReference>
<evidence type="ECO:0000313" key="8">
    <source>
        <dbReference type="Proteomes" id="UP000184368"/>
    </source>
</evidence>
<dbReference type="RefSeq" id="WP_073045640.1">
    <property type="nucleotide sequence ID" value="NZ_FQUO01000014.1"/>
</dbReference>
<dbReference type="NCBIfam" id="TIGR00486">
    <property type="entry name" value="YbgI_SA1388"/>
    <property type="match status" value="1"/>
</dbReference>
<evidence type="ECO:0000256" key="6">
    <source>
        <dbReference type="PIRSR" id="PIRSR602678-1"/>
    </source>
</evidence>
<protein>
    <recommendedName>
        <fullName evidence="3 5">GTP cyclohydrolase 1 type 2 homolog</fullName>
    </recommendedName>
</protein>
<dbReference type="GO" id="GO:0046872">
    <property type="term" value="F:metal ion binding"/>
    <property type="evidence" value="ECO:0007669"/>
    <property type="project" value="UniProtKB-UniRule"/>
</dbReference>
<dbReference type="AlphaFoldDB" id="A0A1M5FMH1"/>
<dbReference type="Pfam" id="PF01784">
    <property type="entry name" value="DUF34_NIF3"/>
    <property type="match status" value="1"/>
</dbReference>
<feature type="binding site" evidence="6">
    <location>
        <position position="331"/>
    </location>
    <ligand>
        <name>a divalent metal cation</name>
        <dbReference type="ChEBI" id="CHEBI:60240"/>
        <label>1</label>
    </ligand>
</feature>
<gene>
    <name evidence="7" type="ORF">SAMN05444008_11469</name>
</gene>
<evidence type="ECO:0000256" key="5">
    <source>
        <dbReference type="PIRNR" id="PIRNR037489"/>
    </source>
</evidence>
<evidence type="ECO:0000256" key="1">
    <source>
        <dbReference type="ARBA" id="ARBA00006964"/>
    </source>
</evidence>
<dbReference type="SUPFAM" id="SSF102705">
    <property type="entry name" value="NIF3 (NGG1p interacting factor 3)-like"/>
    <property type="match status" value="1"/>
</dbReference>
<feature type="binding site" evidence="6">
    <location>
        <position position="64"/>
    </location>
    <ligand>
        <name>a divalent metal cation</name>
        <dbReference type="ChEBI" id="CHEBI:60240"/>
        <label>2</label>
    </ligand>
</feature>
<dbReference type="OrthoDB" id="9792792at2"/>
<dbReference type="GO" id="GO:0005737">
    <property type="term" value="C:cytoplasm"/>
    <property type="evidence" value="ECO:0007669"/>
    <property type="project" value="TreeGrafter"/>
</dbReference>
<comment type="similarity">
    <text evidence="1 5">Belongs to the GTP cyclohydrolase I type 2/NIF3 family.</text>
</comment>
<proteinExistence type="inferred from homology"/>
<sequence length="365" mass="40183">MNINDILLHIERFAAPELQEDWDNAGLITGQRGWACTGALICLDATVEVIREAVQKGCNLVIAHHPIVFKGLKKLNGKNYIEQAVIEAIKGDIAIYAAHTNLDNVVLGVNGKIAEKLGLENITILSPKRKVLRRLITFAPLDKAEDVRQALFAGGAGHIGQYAECSFNSEGTGTFKAEEGANPYVGEVGKRHEEREAKIEIVYPYYLEYQIIKALKDNHPYEEVAYDIFTMENVHQGIGSGVIGELPEAMDEASFLKQLKETFRVPVVRHTALQGKPIKKVAVCGGAGSFLSGTALAQGADIYITADVKYHEFFDAEGRMVLADIGHYESEQFTVDLLYDLLVGKIPTFAVLKTSVDTNPVRYFS</sequence>
<dbReference type="STRING" id="1302690.BUE76_18870"/>
<keyword evidence="8" id="KW-1185">Reference proteome</keyword>
<dbReference type="InterPro" id="IPR015867">
    <property type="entry name" value="N-reg_PII/ATP_PRibTrfase_C"/>
</dbReference>
<evidence type="ECO:0000256" key="2">
    <source>
        <dbReference type="ARBA" id="ARBA00011643"/>
    </source>
</evidence>
<accession>A0A1M5FMH1</accession>
<feature type="binding site" evidence="6">
    <location>
        <position position="65"/>
    </location>
    <ligand>
        <name>a divalent metal cation</name>
        <dbReference type="ChEBI" id="CHEBI:60240"/>
        <label>1</label>
    </ligand>
</feature>
<organism evidence="7 8">
    <name type="scientific">Cnuella takakiae</name>
    <dbReference type="NCBI Taxonomy" id="1302690"/>
    <lineage>
        <taxon>Bacteria</taxon>
        <taxon>Pseudomonadati</taxon>
        <taxon>Bacteroidota</taxon>
        <taxon>Chitinophagia</taxon>
        <taxon>Chitinophagales</taxon>
        <taxon>Chitinophagaceae</taxon>
        <taxon>Cnuella</taxon>
    </lineage>
</organism>
<name>A0A1M5FMH1_9BACT</name>
<dbReference type="InterPro" id="IPR017221">
    <property type="entry name" value="DUF34/NIF3_bac"/>
</dbReference>
<dbReference type="InterPro" id="IPR036069">
    <property type="entry name" value="DUF34/NIF3_sf"/>
</dbReference>
<evidence type="ECO:0000256" key="4">
    <source>
        <dbReference type="ARBA" id="ARBA00022723"/>
    </source>
</evidence>
<dbReference type="PANTHER" id="PTHR13799">
    <property type="entry name" value="NGG1 INTERACTING FACTOR 3"/>
    <property type="match status" value="1"/>
</dbReference>
<dbReference type="FunFam" id="3.30.70.120:FF:000006">
    <property type="entry name" value="GTP cyclohydrolase 1 type 2 homolog"/>
    <property type="match status" value="1"/>
</dbReference>
<dbReference type="Proteomes" id="UP000184368">
    <property type="component" value="Unassembled WGS sequence"/>
</dbReference>
<dbReference type="Gene3D" id="3.30.70.120">
    <property type="match status" value="1"/>
</dbReference>
<evidence type="ECO:0000256" key="3">
    <source>
        <dbReference type="ARBA" id="ARBA00022112"/>
    </source>
</evidence>
<feature type="binding site" evidence="6">
    <location>
        <position position="327"/>
    </location>
    <ligand>
        <name>a divalent metal cation</name>
        <dbReference type="ChEBI" id="CHEBI:60240"/>
        <label>1</label>
    </ligand>
</feature>
<feature type="binding site" evidence="6">
    <location>
        <position position="103"/>
    </location>
    <ligand>
        <name>a divalent metal cation</name>
        <dbReference type="ChEBI" id="CHEBI:60240"/>
        <label>1</label>
    </ligand>
</feature>